<sequence>MRVQRLTFAGIQRDHRAAHGRKDTRVTQRRFVTAQRGLGFEDLRLEHVDPCLGGTKFRLCGLHIFGACGTACGKTFLPLLLLLGQLVQCALFLKLCLEVIDGVARGVEFGFLRRRVDFHQQIAFLDLITHLRMNLQDLPAGLRADVHVTARLQRTQRGHAVFDGTAGHRHGRGMALGVGQDLPGTHGNDREQAQRHQKGASRVSGAFHEESCVGRSAGRQATATIAAL</sequence>
<evidence type="ECO:0000313" key="2">
    <source>
        <dbReference type="EMBL" id="GBH17360.1"/>
    </source>
</evidence>
<evidence type="ECO:0000256" key="1">
    <source>
        <dbReference type="SAM" id="MobiDB-lite"/>
    </source>
</evidence>
<comment type="caution">
    <text evidence="2">The sequence shown here is derived from an EMBL/GenBank/DDBJ whole genome shotgun (WGS) entry which is preliminary data.</text>
</comment>
<name>A0AAN4Q803_PSESF</name>
<proteinExistence type="predicted"/>
<dbReference type="Proteomes" id="UP000248291">
    <property type="component" value="Unassembled WGS sequence"/>
</dbReference>
<feature type="region of interest" description="Disordered" evidence="1">
    <location>
        <begin position="179"/>
        <end position="207"/>
    </location>
</feature>
<organism evidence="2 3">
    <name type="scientific">Pseudomonas syringae pv. actinidiae</name>
    <dbReference type="NCBI Taxonomy" id="103796"/>
    <lineage>
        <taxon>Bacteria</taxon>
        <taxon>Pseudomonadati</taxon>
        <taxon>Pseudomonadota</taxon>
        <taxon>Gammaproteobacteria</taxon>
        <taxon>Pseudomonadales</taxon>
        <taxon>Pseudomonadaceae</taxon>
        <taxon>Pseudomonas</taxon>
        <taxon>Pseudomonas syringae</taxon>
    </lineage>
</organism>
<dbReference type="AlphaFoldDB" id="A0AAN4Q803"/>
<accession>A0AAN4Q803</accession>
<protein>
    <submittedName>
        <fullName evidence="2">Tetratricopeptide repeat</fullName>
    </submittedName>
</protein>
<reference evidence="2 3" key="1">
    <citation type="submission" date="2018-04" db="EMBL/GenBank/DDBJ databases">
        <title>Draft genome sequence of Pseudomonas syringae pv. actinidiae biovar 3 strains isolated from kiwifruit in Kagawa prefecture.</title>
        <authorList>
            <person name="Tabuchi M."/>
            <person name="Saito M."/>
            <person name="Fujiwara S."/>
            <person name="Sasa N."/>
            <person name="Akimitsu K."/>
            <person name="Gomi K."/>
            <person name="Konishi-Sugita S."/>
            <person name="Hamano K."/>
            <person name="Kataoka I."/>
        </authorList>
    </citation>
    <scope>NUCLEOTIDE SEQUENCE [LARGE SCALE GENOMIC DNA]</scope>
    <source>
        <strain evidence="2 3">MAFF212211</strain>
    </source>
</reference>
<gene>
    <name evidence="2" type="ORF">KPSA3_03324</name>
</gene>
<evidence type="ECO:0000313" key="3">
    <source>
        <dbReference type="Proteomes" id="UP000248291"/>
    </source>
</evidence>
<dbReference type="EMBL" id="BGKA01000102">
    <property type="protein sequence ID" value="GBH17360.1"/>
    <property type="molecule type" value="Genomic_DNA"/>
</dbReference>